<proteinExistence type="predicted"/>
<dbReference type="EMBL" id="FOZG01000001">
    <property type="protein sequence ID" value="SFR78057.1"/>
    <property type="molecule type" value="Genomic_DNA"/>
</dbReference>
<protein>
    <submittedName>
        <fullName evidence="2">Uncharacterized protein</fullName>
    </submittedName>
</protein>
<feature type="transmembrane region" description="Helical" evidence="1">
    <location>
        <begin position="29"/>
        <end position="49"/>
    </location>
</feature>
<organism evidence="2 3">
    <name type="scientific">Sphingomonas jatrophae</name>
    <dbReference type="NCBI Taxonomy" id="1166337"/>
    <lineage>
        <taxon>Bacteria</taxon>
        <taxon>Pseudomonadati</taxon>
        <taxon>Pseudomonadota</taxon>
        <taxon>Alphaproteobacteria</taxon>
        <taxon>Sphingomonadales</taxon>
        <taxon>Sphingomonadaceae</taxon>
        <taxon>Sphingomonas</taxon>
    </lineage>
</organism>
<evidence type="ECO:0000313" key="3">
    <source>
        <dbReference type="Proteomes" id="UP000198824"/>
    </source>
</evidence>
<evidence type="ECO:0000313" key="2">
    <source>
        <dbReference type="EMBL" id="SFR78057.1"/>
    </source>
</evidence>
<accession>A0A1I6JGE3</accession>
<keyword evidence="1" id="KW-0472">Membrane</keyword>
<reference evidence="2 3" key="1">
    <citation type="submission" date="2016-10" db="EMBL/GenBank/DDBJ databases">
        <authorList>
            <person name="de Groot N.N."/>
        </authorList>
    </citation>
    <scope>NUCLEOTIDE SEQUENCE [LARGE SCALE GENOMIC DNA]</scope>
    <source>
        <strain evidence="2 3">S5-249</strain>
    </source>
</reference>
<dbReference type="STRING" id="1166337.SAMN05192580_0241"/>
<evidence type="ECO:0000256" key="1">
    <source>
        <dbReference type="SAM" id="Phobius"/>
    </source>
</evidence>
<keyword evidence="1" id="KW-0812">Transmembrane</keyword>
<gene>
    <name evidence="2" type="ORF">SAMN05192580_0241</name>
</gene>
<sequence length="50" mass="5653">MKGQPVAQEEVHLNQDRARAGATPKMTRYILGISLPLIVIAFLIILFVYR</sequence>
<dbReference type="Proteomes" id="UP000198824">
    <property type="component" value="Unassembled WGS sequence"/>
</dbReference>
<keyword evidence="1" id="KW-1133">Transmembrane helix</keyword>
<keyword evidence="3" id="KW-1185">Reference proteome</keyword>
<dbReference type="AlphaFoldDB" id="A0A1I6JGE3"/>
<name>A0A1I6JGE3_9SPHN</name>